<keyword evidence="5" id="KW-1185">Reference proteome</keyword>
<dbReference type="PANTHER" id="PTHR43877">
    <property type="entry name" value="AMINOALKYLPHOSPHONATE N-ACETYLTRANSFERASE-RELATED-RELATED"/>
    <property type="match status" value="1"/>
</dbReference>
<dbReference type="GO" id="GO:0016747">
    <property type="term" value="F:acyltransferase activity, transferring groups other than amino-acyl groups"/>
    <property type="evidence" value="ECO:0007669"/>
    <property type="project" value="InterPro"/>
</dbReference>
<dbReference type="InterPro" id="IPR000182">
    <property type="entry name" value="GNAT_dom"/>
</dbReference>
<dbReference type="PANTHER" id="PTHR43877:SF2">
    <property type="entry name" value="AMINOALKYLPHOSPHONATE N-ACETYLTRANSFERASE-RELATED"/>
    <property type="match status" value="1"/>
</dbReference>
<dbReference type="PROSITE" id="PS51186">
    <property type="entry name" value="GNAT"/>
    <property type="match status" value="1"/>
</dbReference>
<dbReference type="InterPro" id="IPR016181">
    <property type="entry name" value="Acyl_CoA_acyltransferase"/>
</dbReference>
<proteinExistence type="predicted"/>
<accession>A0A3S8R303</accession>
<dbReference type="SUPFAM" id="SSF55729">
    <property type="entry name" value="Acyl-CoA N-acyltransferases (Nat)"/>
    <property type="match status" value="1"/>
</dbReference>
<name>A0A3S8R303_9FLAO</name>
<reference evidence="4 5" key="1">
    <citation type="submission" date="2018-09" db="EMBL/GenBank/DDBJ databases">
        <title>Insights into the microbiota of Asian seabass (Lates calcarifer) with tenacibaculosis symptoms and description of sp. nov. Tenacibaculum singaporense.</title>
        <authorList>
            <person name="Miyake S."/>
            <person name="Soh M."/>
            <person name="Azman M.N."/>
            <person name="Ngoh S.Y."/>
            <person name="Orban L."/>
        </authorList>
    </citation>
    <scope>NUCLEOTIDE SEQUENCE [LARGE SCALE GENOMIC DNA]</scope>
    <source>
        <strain evidence="4 5">DSM 106434</strain>
    </source>
</reference>
<evidence type="ECO:0000313" key="4">
    <source>
        <dbReference type="EMBL" id="AZJ34276.1"/>
    </source>
</evidence>
<dbReference type="CDD" id="cd04301">
    <property type="entry name" value="NAT_SF"/>
    <property type="match status" value="1"/>
</dbReference>
<gene>
    <name evidence="4" type="ORF">D6T69_01525</name>
</gene>
<dbReference type="EMBL" id="CP032548">
    <property type="protein sequence ID" value="AZJ34276.1"/>
    <property type="molecule type" value="Genomic_DNA"/>
</dbReference>
<dbReference type="Gene3D" id="3.40.630.30">
    <property type="match status" value="1"/>
</dbReference>
<feature type="domain" description="N-acetyltransferase" evidence="3">
    <location>
        <begin position="4"/>
        <end position="153"/>
    </location>
</feature>
<evidence type="ECO:0000259" key="3">
    <source>
        <dbReference type="PROSITE" id="PS51186"/>
    </source>
</evidence>
<keyword evidence="1 4" id="KW-0808">Transferase</keyword>
<sequence>MTTITTREAKKEDLEILLGFEQGIIEAERPFDSSLKEGKISYYNLEEMIFADNVHLIVAVAEDEIVGSGYLRVEKSESYRKNEFNGYIGFMYVKPNFRGKRISSLILESLKSWAKSKELKELRLDVYNENLAAIKSYERFGFNKSLINMKMEI</sequence>
<evidence type="ECO:0000256" key="1">
    <source>
        <dbReference type="ARBA" id="ARBA00022679"/>
    </source>
</evidence>
<keyword evidence="2" id="KW-0012">Acyltransferase</keyword>
<dbReference type="AlphaFoldDB" id="A0A3S8R303"/>
<protein>
    <submittedName>
        <fullName evidence="4">GNAT family N-acetyltransferase</fullName>
    </submittedName>
</protein>
<dbReference type="InterPro" id="IPR050832">
    <property type="entry name" value="Bact_Acetyltransf"/>
</dbReference>
<evidence type="ECO:0000256" key="2">
    <source>
        <dbReference type="ARBA" id="ARBA00023315"/>
    </source>
</evidence>
<evidence type="ECO:0000313" key="5">
    <source>
        <dbReference type="Proteomes" id="UP000274593"/>
    </source>
</evidence>
<dbReference type="Pfam" id="PF00583">
    <property type="entry name" value="Acetyltransf_1"/>
    <property type="match status" value="1"/>
</dbReference>
<dbReference type="Proteomes" id="UP000274593">
    <property type="component" value="Chromosome"/>
</dbReference>
<organism evidence="4 5">
    <name type="scientific">Tenacibaculum singaporense</name>
    <dbReference type="NCBI Taxonomy" id="2358479"/>
    <lineage>
        <taxon>Bacteria</taxon>
        <taxon>Pseudomonadati</taxon>
        <taxon>Bacteroidota</taxon>
        <taxon>Flavobacteriia</taxon>
        <taxon>Flavobacteriales</taxon>
        <taxon>Flavobacteriaceae</taxon>
        <taxon>Tenacibaculum</taxon>
    </lineage>
</organism>
<dbReference type="RefSeq" id="WP_125066127.1">
    <property type="nucleotide sequence ID" value="NZ_CP032548.1"/>
</dbReference>
<dbReference type="KEGG" id="tsig:D6T69_01525"/>